<dbReference type="AlphaFoldDB" id="A0A8S1MC32"/>
<sequence length="140" mass="16425">MNQSMAKLYSQDGTGRDSYIFYDNGGFYPGNFKLQKTPSNQNWAYGTYSPQKAHFKPEKRQFYFSDGTGRDTYVIRNVQDKAYFSPDFSFQLRKYESQVFSPQYPYKLPPLKQAQLSIKSDKQKSLIQRLAKPKLRTQND</sequence>
<gene>
    <name evidence="1" type="ORF">PSON_ATCC_30995.1.T0360318</name>
</gene>
<name>A0A8S1MC32_9CILI</name>
<dbReference type="Proteomes" id="UP000692954">
    <property type="component" value="Unassembled WGS sequence"/>
</dbReference>
<protein>
    <submittedName>
        <fullName evidence="1">Uncharacterized protein</fullName>
    </submittedName>
</protein>
<reference evidence="1" key="1">
    <citation type="submission" date="2021-01" db="EMBL/GenBank/DDBJ databases">
        <authorList>
            <consortium name="Genoscope - CEA"/>
            <person name="William W."/>
        </authorList>
    </citation>
    <scope>NUCLEOTIDE SEQUENCE</scope>
</reference>
<evidence type="ECO:0000313" key="1">
    <source>
        <dbReference type="EMBL" id="CAD8077797.1"/>
    </source>
</evidence>
<keyword evidence="2" id="KW-1185">Reference proteome</keyword>
<proteinExistence type="predicted"/>
<dbReference type="OrthoDB" id="284308at2759"/>
<dbReference type="EMBL" id="CAJJDN010000036">
    <property type="protein sequence ID" value="CAD8077797.1"/>
    <property type="molecule type" value="Genomic_DNA"/>
</dbReference>
<organism evidence="1 2">
    <name type="scientific">Paramecium sonneborni</name>
    <dbReference type="NCBI Taxonomy" id="65129"/>
    <lineage>
        <taxon>Eukaryota</taxon>
        <taxon>Sar</taxon>
        <taxon>Alveolata</taxon>
        <taxon>Ciliophora</taxon>
        <taxon>Intramacronucleata</taxon>
        <taxon>Oligohymenophorea</taxon>
        <taxon>Peniculida</taxon>
        <taxon>Parameciidae</taxon>
        <taxon>Paramecium</taxon>
    </lineage>
</organism>
<evidence type="ECO:0000313" key="2">
    <source>
        <dbReference type="Proteomes" id="UP000692954"/>
    </source>
</evidence>
<comment type="caution">
    <text evidence="1">The sequence shown here is derived from an EMBL/GenBank/DDBJ whole genome shotgun (WGS) entry which is preliminary data.</text>
</comment>
<accession>A0A8S1MC32</accession>